<reference evidence="3" key="2">
    <citation type="journal article" date="2021" name="PeerJ">
        <title>Extensive microbial diversity within the chicken gut microbiome revealed by metagenomics and culture.</title>
        <authorList>
            <person name="Gilroy R."/>
            <person name="Ravi A."/>
            <person name="Getino M."/>
            <person name="Pursley I."/>
            <person name="Horton D.L."/>
            <person name="Alikhan N.F."/>
            <person name="Baker D."/>
            <person name="Gharbi K."/>
            <person name="Hall N."/>
            <person name="Watson M."/>
            <person name="Adriaenssens E.M."/>
            <person name="Foster-Nyarko E."/>
            <person name="Jarju S."/>
            <person name="Secka A."/>
            <person name="Antonio M."/>
            <person name="Oren A."/>
            <person name="Chaudhuri R.R."/>
            <person name="La Ragione R."/>
            <person name="Hildebrand F."/>
            <person name="Pallen M.J."/>
        </authorList>
    </citation>
    <scope>NUCLEOTIDE SEQUENCE</scope>
    <source>
        <strain evidence="3">ChiHile30-977</strain>
    </source>
</reference>
<dbReference type="InterPro" id="IPR018187">
    <property type="entry name" value="Asp/Glu_racemase_AS_1"/>
</dbReference>
<evidence type="ECO:0000256" key="2">
    <source>
        <dbReference type="ARBA" id="ARBA00023235"/>
    </source>
</evidence>
<comment type="caution">
    <text evidence="3">The sequence shown here is derived from an EMBL/GenBank/DDBJ whole genome shotgun (WGS) entry which is preliminary data.</text>
</comment>
<dbReference type="GO" id="GO:0047661">
    <property type="term" value="F:amino-acid racemase activity"/>
    <property type="evidence" value="ECO:0007669"/>
    <property type="project" value="InterPro"/>
</dbReference>
<dbReference type="EC" id="5.1.1.-" evidence="3"/>
<dbReference type="EMBL" id="DVFI01000025">
    <property type="protein sequence ID" value="HIQ62275.1"/>
    <property type="molecule type" value="Genomic_DNA"/>
</dbReference>
<dbReference type="InterPro" id="IPR001920">
    <property type="entry name" value="Asp/Glu_race"/>
</dbReference>
<dbReference type="Proteomes" id="UP000886819">
    <property type="component" value="Unassembled WGS sequence"/>
</dbReference>
<evidence type="ECO:0000313" key="4">
    <source>
        <dbReference type="Proteomes" id="UP000886819"/>
    </source>
</evidence>
<dbReference type="NCBIfam" id="TIGR00035">
    <property type="entry name" value="asp_race"/>
    <property type="match status" value="1"/>
</dbReference>
<comment type="similarity">
    <text evidence="1">Belongs to the aspartate/glutamate racemases family.</text>
</comment>
<keyword evidence="2 3" id="KW-0413">Isomerase</keyword>
<evidence type="ECO:0000313" key="3">
    <source>
        <dbReference type="EMBL" id="HIQ62275.1"/>
    </source>
</evidence>
<protein>
    <submittedName>
        <fullName evidence="3">Amino acid racemase</fullName>
        <ecNumber evidence="3">5.1.1.-</ecNumber>
    </submittedName>
</protein>
<name>A0A9D0YUU3_9FIRM</name>
<dbReference type="Pfam" id="PF01177">
    <property type="entry name" value="Asp_Glu_race"/>
    <property type="match status" value="1"/>
</dbReference>
<gene>
    <name evidence="3" type="ORF">IAA66_01650</name>
</gene>
<dbReference type="PANTHER" id="PTHR21198">
    <property type="entry name" value="GLUTAMATE RACEMASE"/>
    <property type="match status" value="1"/>
</dbReference>
<dbReference type="PROSITE" id="PS00923">
    <property type="entry name" value="ASP_GLU_RACEMASE_1"/>
    <property type="match status" value="1"/>
</dbReference>
<accession>A0A9D0YUU3</accession>
<sequence>MKTIGILGGMGPLATVDLFRRIVEGTDAASDREHIPMVIDNNTAIPDRTQAILHGGESPVPQMVRSAVRLEAMGADVLIMPCNTAHFFYDALQPFLGVPMLHMIRETLEEARRRGVRRAGLLATDGTCQSGVYHRVFEPAGVTLLTPDEAGQREVMRVIYEGVKAGRAAFDTRALRRALDALTAQGAQTLILGCTELPLAFARYDLAGYETLNPTEVLARAAIREAMGAPAGR</sequence>
<dbReference type="AlphaFoldDB" id="A0A9D0YUU3"/>
<dbReference type="InterPro" id="IPR015942">
    <property type="entry name" value="Asp/Glu/hydantoin_racemase"/>
</dbReference>
<dbReference type="SUPFAM" id="SSF53681">
    <property type="entry name" value="Aspartate/glutamate racemase"/>
    <property type="match status" value="2"/>
</dbReference>
<dbReference type="InterPro" id="IPR004380">
    <property type="entry name" value="Asp_race"/>
</dbReference>
<organism evidence="3 4">
    <name type="scientific">Candidatus Avichristensenella intestinipullorum</name>
    <dbReference type="NCBI Taxonomy" id="2840693"/>
    <lineage>
        <taxon>Bacteria</taxon>
        <taxon>Bacillati</taxon>
        <taxon>Bacillota</taxon>
        <taxon>Clostridia</taxon>
        <taxon>Candidatus Avichristensenella</taxon>
    </lineage>
</organism>
<proteinExistence type="inferred from homology"/>
<reference evidence="3" key="1">
    <citation type="submission" date="2020-10" db="EMBL/GenBank/DDBJ databases">
        <authorList>
            <person name="Gilroy R."/>
        </authorList>
    </citation>
    <scope>NUCLEOTIDE SEQUENCE</scope>
    <source>
        <strain evidence="3">ChiHile30-977</strain>
    </source>
</reference>
<dbReference type="PANTHER" id="PTHR21198:SF7">
    <property type="entry name" value="ASPARTATE-GLUTAMATE RACEMASE FAMILY"/>
    <property type="match status" value="1"/>
</dbReference>
<evidence type="ECO:0000256" key="1">
    <source>
        <dbReference type="ARBA" id="ARBA00007847"/>
    </source>
</evidence>
<dbReference type="Gene3D" id="3.40.50.1860">
    <property type="match status" value="2"/>
</dbReference>